<dbReference type="EMBL" id="JAKHPH010000059">
    <property type="protein sequence ID" value="MCZ3668480.1"/>
    <property type="molecule type" value="Genomic_DNA"/>
</dbReference>
<sequence length="95" mass="10425">MSNKSRHRRLLFMMGLVLFSLLGSIWISSNNGMTVYADSKTNITQNGTGSGTVINQQEEPQISTVNSNTTDNTNSSDDQTSQKQVTNTEAQPRAE</sequence>
<proteinExistence type="predicted"/>
<feature type="region of interest" description="Disordered" evidence="1">
    <location>
        <begin position="46"/>
        <end position="95"/>
    </location>
</feature>
<name>A0AAW5WVZ9_9LACO</name>
<dbReference type="AlphaFoldDB" id="A0AAW5WVZ9"/>
<organism evidence="2 3">
    <name type="scientific">Limosilactobacillus vaginalis</name>
    <dbReference type="NCBI Taxonomy" id="1633"/>
    <lineage>
        <taxon>Bacteria</taxon>
        <taxon>Bacillati</taxon>
        <taxon>Bacillota</taxon>
        <taxon>Bacilli</taxon>
        <taxon>Lactobacillales</taxon>
        <taxon>Lactobacillaceae</taxon>
        <taxon>Limosilactobacillus</taxon>
    </lineage>
</organism>
<evidence type="ECO:0000313" key="3">
    <source>
        <dbReference type="Proteomes" id="UP001212401"/>
    </source>
</evidence>
<gene>
    <name evidence="2" type="ORF">L2724_09560</name>
</gene>
<evidence type="ECO:0000313" key="2">
    <source>
        <dbReference type="EMBL" id="MCZ3668480.1"/>
    </source>
</evidence>
<feature type="compositionally biased region" description="Low complexity" evidence="1">
    <location>
        <begin position="66"/>
        <end position="82"/>
    </location>
</feature>
<comment type="caution">
    <text evidence="2">The sequence shown here is derived from an EMBL/GenBank/DDBJ whole genome shotgun (WGS) entry which is preliminary data.</text>
</comment>
<protein>
    <submittedName>
        <fullName evidence="2">Uncharacterized protein</fullName>
    </submittedName>
</protein>
<evidence type="ECO:0000256" key="1">
    <source>
        <dbReference type="SAM" id="MobiDB-lite"/>
    </source>
</evidence>
<feature type="compositionally biased region" description="Polar residues" evidence="1">
    <location>
        <begin position="46"/>
        <end position="65"/>
    </location>
</feature>
<feature type="compositionally biased region" description="Polar residues" evidence="1">
    <location>
        <begin position="83"/>
        <end position="95"/>
    </location>
</feature>
<dbReference type="Proteomes" id="UP001212401">
    <property type="component" value="Unassembled WGS sequence"/>
</dbReference>
<reference evidence="2" key="1">
    <citation type="submission" date="2022-01" db="EMBL/GenBank/DDBJ databases">
        <title>VMRC isolate genome collection.</title>
        <authorList>
            <person name="France M."/>
            <person name="Rutt L."/>
            <person name="Humphrys M."/>
            <person name="Ravel J."/>
        </authorList>
    </citation>
    <scope>NUCLEOTIDE SEQUENCE</scope>
    <source>
        <strain evidence="2">C0048A1</strain>
    </source>
</reference>
<accession>A0AAW5WVZ9</accession>